<accession>A0A0E0ACK6</accession>
<evidence type="ECO:0000313" key="2">
    <source>
        <dbReference type="EnsemblPlants" id="OGLUM06G24080.1"/>
    </source>
</evidence>
<reference evidence="2" key="2">
    <citation type="submission" date="2018-05" db="EMBL/GenBank/DDBJ databases">
        <title>OgluRS3 (Oryza glumaepatula Reference Sequence Version 3).</title>
        <authorList>
            <person name="Zhang J."/>
            <person name="Kudrna D."/>
            <person name="Lee S."/>
            <person name="Talag J."/>
            <person name="Welchert J."/>
            <person name="Wing R.A."/>
        </authorList>
    </citation>
    <scope>NUCLEOTIDE SEQUENCE [LARGE SCALE GENOMIC DNA]</scope>
</reference>
<reference evidence="2" key="1">
    <citation type="submission" date="2015-04" db="UniProtKB">
        <authorList>
            <consortium name="EnsemblPlants"/>
        </authorList>
    </citation>
    <scope>IDENTIFICATION</scope>
</reference>
<dbReference type="EnsemblPlants" id="OGLUM06G24080.1">
    <property type="protein sequence ID" value="OGLUM06G24080.1"/>
    <property type="gene ID" value="OGLUM06G24080"/>
</dbReference>
<evidence type="ECO:0000256" key="1">
    <source>
        <dbReference type="SAM" id="MobiDB-lite"/>
    </source>
</evidence>
<sequence>MPSSSAAATTNTTPSPPSILSSPYCVRSRACVYSSTHYCKLSYKGKQKIRGNLTICYWIHAIGSLGPPSARSWLPGCSSMARSAVLGAGNRRLVVSDVASMPW</sequence>
<dbReference type="HOGENOM" id="CLU_2267982_0_0_1"/>
<evidence type="ECO:0000313" key="3">
    <source>
        <dbReference type="Proteomes" id="UP000026961"/>
    </source>
</evidence>
<feature type="region of interest" description="Disordered" evidence="1">
    <location>
        <begin position="1"/>
        <end position="20"/>
    </location>
</feature>
<dbReference type="Proteomes" id="UP000026961">
    <property type="component" value="Chromosome 6"/>
</dbReference>
<organism evidence="2">
    <name type="scientific">Oryza glumipatula</name>
    <dbReference type="NCBI Taxonomy" id="40148"/>
    <lineage>
        <taxon>Eukaryota</taxon>
        <taxon>Viridiplantae</taxon>
        <taxon>Streptophyta</taxon>
        <taxon>Embryophyta</taxon>
        <taxon>Tracheophyta</taxon>
        <taxon>Spermatophyta</taxon>
        <taxon>Magnoliopsida</taxon>
        <taxon>Liliopsida</taxon>
        <taxon>Poales</taxon>
        <taxon>Poaceae</taxon>
        <taxon>BOP clade</taxon>
        <taxon>Oryzoideae</taxon>
        <taxon>Oryzeae</taxon>
        <taxon>Oryzinae</taxon>
        <taxon>Oryza</taxon>
    </lineage>
</organism>
<dbReference type="Gramene" id="OGLUM06G24080.1">
    <property type="protein sequence ID" value="OGLUM06G24080.1"/>
    <property type="gene ID" value="OGLUM06G24080"/>
</dbReference>
<proteinExistence type="predicted"/>
<dbReference type="AlphaFoldDB" id="A0A0E0ACK6"/>
<protein>
    <submittedName>
        <fullName evidence="2">Uncharacterized protein</fullName>
    </submittedName>
</protein>
<keyword evidence="3" id="KW-1185">Reference proteome</keyword>
<name>A0A0E0ACK6_9ORYZ</name>